<keyword evidence="5" id="KW-0645">Protease</keyword>
<dbReference type="SUPFAM" id="SSF56601">
    <property type="entry name" value="beta-lactamase/transpeptidase-like"/>
    <property type="match status" value="1"/>
</dbReference>
<accession>A0AA42BNY8</accession>
<evidence type="ECO:0000256" key="2">
    <source>
        <dbReference type="ARBA" id="ARBA00007739"/>
    </source>
</evidence>
<dbReference type="Gene3D" id="1.10.3810.10">
    <property type="entry name" value="Biosynthetic peptidoglycan transglycosylase-like"/>
    <property type="match status" value="1"/>
</dbReference>
<evidence type="ECO:0000256" key="14">
    <source>
        <dbReference type="ARBA" id="ARBA00023268"/>
    </source>
</evidence>
<keyword evidence="11" id="KW-0573">Peptidoglycan synthesis</keyword>
<evidence type="ECO:0000313" key="21">
    <source>
        <dbReference type="Proteomes" id="UP001156102"/>
    </source>
</evidence>
<dbReference type="FunFam" id="1.10.3810.10:FF:000001">
    <property type="entry name" value="Penicillin-binding protein 1A"/>
    <property type="match status" value="1"/>
</dbReference>
<dbReference type="InterPro" id="IPR036950">
    <property type="entry name" value="PBP_transglycosylase"/>
</dbReference>
<evidence type="ECO:0000259" key="18">
    <source>
        <dbReference type="Pfam" id="PF00905"/>
    </source>
</evidence>
<dbReference type="Proteomes" id="UP001156102">
    <property type="component" value="Unassembled WGS sequence"/>
</dbReference>
<evidence type="ECO:0000313" key="20">
    <source>
        <dbReference type="EMBL" id="MCP8968217.1"/>
    </source>
</evidence>
<keyword evidence="6" id="KW-0328">Glycosyltransferase</keyword>
<evidence type="ECO:0000259" key="19">
    <source>
        <dbReference type="Pfam" id="PF00912"/>
    </source>
</evidence>
<dbReference type="EMBL" id="JANCLT010000003">
    <property type="protein sequence ID" value="MCP8968217.1"/>
    <property type="molecule type" value="Genomic_DNA"/>
</dbReference>
<dbReference type="GO" id="GO:0008955">
    <property type="term" value="F:peptidoglycan glycosyltransferase activity"/>
    <property type="evidence" value="ECO:0007669"/>
    <property type="project" value="UniProtKB-EC"/>
</dbReference>
<evidence type="ECO:0000256" key="10">
    <source>
        <dbReference type="ARBA" id="ARBA00022960"/>
    </source>
</evidence>
<keyword evidence="4" id="KW-0121">Carboxypeptidase</keyword>
<evidence type="ECO:0000256" key="15">
    <source>
        <dbReference type="ARBA" id="ARBA00023316"/>
    </source>
</evidence>
<dbReference type="InterPro" id="IPR001460">
    <property type="entry name" value="PCN-bd_Tpept"/>
</dbReference>
<comment type="catalytic activity">
    <reaction evidence="16">
        <text>Preferential cleavage: (Ac)2-L-Lys-D-Ala-|-D-Ala. Also transpeptidation of peptidyl-alanyl moieties that are N-acyl substituents of D-alanine.</text>
        <dbReference type="EC" id="3.4.16.4"/>
    </reaction>
</comment>
<dbReference type="Pfam" id="PF00912">
    <property type="entry name" value="Transgly"/>
    <property type="match status" value="1"/>
</dbReference>
<feature type="domain" description="Penicillin-binding protein transpeptidase" evidence="18">
    <location>
        <begin position="316"/>
        <end position="587"/>
    </location>
</feature>
<dbReference type="AlphaFoldDB" id="A0AA42BNY8"/>
<keyword evidence="3" id="KW-1003">Cell membrane</keyword>
<evidence type="ECO:0000256" key="13">
    <source>
        <dbReference type="ARBA" id="ARBA00023136"/>
    </source>
</evidence>
<feature type="domain" description="Glycosyl transferase family 51" evidence="19">
    <location>
        <begin position="52"/>
        <end position="227"/>
    </location>
</feature>
<comment type="similarity">
    <text evidence="1">In the C-terminal section; belongs to the transpeptidase family.</text>
</comment>
<keyword evidence="21" id="KW-1185">Reference proteome</keyword>
<evidence type="ECO:0000256" key="16">
    <source>
        <dbReference type="ARBA" id="ARBA00034000"/>
    </source>
</evidence>
<gene>
    <name evidence="20" type="ORF">NK662_06645</name>
</gene>
<evidence type="ECO:0000256" key="7">
    <source>
        <dbReference type="ARBA" id="ARBA00022679"/>
    </source>
</evidence>
<dbReference type="GO" id="GO:0006508">
    <property type="term" value="P:proteolysis"/>
    <property type="evidence" value="ECO:0007669"/>
    <property type="project" value="UniProtKB-KW"/>
</dbReference>
<evidence type="ECO:0000256" key="9">
    <source>
        <dbReference type="ARBA" id="ARBA00022801"/>
    </source>
</evidence>
<dbReference type="GO" id="GO:0008658">
    <property type="term" value="F:penicillin binding"/>
    <property type="evidence" value="ECO:0007669"/>
    <property type="project" value="InterPro"/>
</dbReference>
<keyword evidence="7" id="KW-0808">Transferase</keyword>
<keyword evidence="8" id="KW-0812">Transmembrane</keyword>
<keyword evidence="10" id="KW-0133">Cell shape</keyword>
<dbReference type="PANTHER" id="PTHR32282:SF32">
    <property type="entry name" value="PENICILLIN-BINDING PROTEIN 2A"/>
    <property type="match status" value="1"/>
</dbReference>
<dbReference type="InterPro" id="IPR001264">
    <property type="entry name" value="Glyco_trans_51"/>
</dbReference>
<protein>
    <submittedName>
        <fullName evidence="20">PBP1A family penicillin-binding protein</fullName>
    </submittedName>
</protein>
<dbReference type="InterPro" id="IPR012338">
    <property type="entry name" value="Beta-lactam/transpept-like"/>
</dbReference>
<keyword evidence="14" id="KW-0511">Multifunctional enzyme</keyword>
<evidence type="ECO:0000256" key="4">
    <source>
        <dbReference type="ARBA" id="ARBA00022645"/>
    </source>
</evidence>
<evidence type="ECO:0000256" key="3">
    <source>
        <dbReference type="ARBA" id="ARBA00022475"/>
    </source>
</evidence>
<dbReference type="Pfam" id="PF00905">
    <property type="entry name" value="Transpeptidase"/>
    <property type="match status" value="1"/>
</dbReference>
<name>A0AA42BNY8_9BACI</name>
<dbReference type="PANTHER" id="PTHR32282">
    <property type="entry name" value="BINDING PROTEIN TRANSPEPTIDASE, PUTATIVE-RELATED"/>
    <property type="match status" value="1"/>
</dbReference>
<evidence type="ECO:0000256" key="1">
    <source>
        <dbReference type="ARBA" id="ARBA00007090"/>
    </source>
</evidence>
<dbReference type="GO" id="GO:0009252">
    <property type="term" value="P:peptidoglycan biosynthetic process"/>
    <property type="evidence" value="ECO:0007669"/>
    <property type="project" value="UniProtKB-KW"/>
</dbReference>
<comment type="similarity">
    <text evidence="2">In the N-terminal section; belongs to the glycosyltransferase 51 family.</text>
</comment>
<comment type="catalytic activity">
    <reaction evidence="17">
        <text>[GlcNAc-(1-&gt;4)-Mur2Ac(oyl-L-Ala-gamma-D-Glu-L-Lys-D-Ala-D-Ala)](n)-di-trans,octa-cis-undecaprenyl diphosphate + beta-D-GlcNAc-(1-&gt;4)-Mur2Ac(oyl-L-Ala-gamma-D-Glu-L-Lys-D-Ala-D-Ala)-di-trans,octa-cis-undecaprenyl diphosphate = [GlcNAc-(1-&gt;4)-Mur2Ac(oyl-L-Ala-gamma-D-Glu-L-Lys-D-Ala-D-Ala)](n+1)-di-trans,octa-cis-undecaprenyl diphosphate + di-trans,octa-cis-undecaprenyl diphosphate + H(+)</text>
        <dbReference type="Rhea" id="RHEA:23708"/>
        <dbReference type="Rhea" id="RHEA-COMP:9602"/>
        <dbReference type="Rhea" id="RHEA-COMP:9603"/>
        <dbReference type="ChEBI" id="CHEBI:15378"/>
        <dbReference type="ChEBI" id="CHEBI:58405"/>
        <dbReference type="ChEBI" id="CHEBI:60033"/>
        <dbReference type="ChEBI" id="CHEBI:78435"/>
        <dbReference type="EC" id="2.4.99.28"/>
    </reaction>
</comment>
<dbReference type="NCBIfam" id="TIGR02074">
    <property type="entry name" value="PBP_1a_fam"/>
    <property type="match status" value="1"/>
</dbReference>
<dbReference type="Gene3D" id="3.40.710.10">
    <property type="entry name" value="DD-peptidase/beta-lactamase superfamily"/>
    <property type="match status" value="1"/>
</dbReference>
<evidence type="ECO:0000256" key="5">
    <source>
        <dbReference type="ARBA" id="ARBA00022670"/>
    </source>
</evidence>
<dbReference type="GO" id="GO:0071555">
    <property type="term" value="P:cell wall organization"/>
    <property type="evidence" value="ECO:0007669"/>
    <property type="project" value="UniProtKB-KW"/>
</dbReference>
<evidence type="ECO:0000256" key="6">
    <source>
        <dbReference type="ARBA" id="ARBA00022676"/>
    </source>
</evidence>
<comment type="caution">
    <text evidence="20">The sequence shown here is derived from an EMBL/GenBank/DDBJ whole genome shotgun (WGS) entry which is preliminary data.</text>
</comment>
<organism evidence="20 21">
    <name type="scientific">Ectobacillus ponti</name>
    <dbReference type="NCBI Taxonomy" id="2961894"/>
    <lineage>
        <taxon>Bacteria</taxon>
        <taxon>Bacillati</taxon>
        <taxon>Bacillota</taxon>
        <taxon>Bacilli</taxon>
        <taxon>Bacillales</taxon>
        <taxon>Bacillaceae</taxon>
        <taxon>Ectobacillus</taxon>
    </lineage>
</organism>
<reference evidence="20" key="1">
    <citation type="submission" date="2022-07" db="EMBL/GenBank/DDBJ databases">
        <authorList>
            <person name="Li W.-J."/>
            <person name="Deng Q.-Q."/>
        </authorList>
    </citation>
    <scope>NUCLEOTIDE SEQUENCE</scope>
    <source>
        <strain evidence="20">SYSU M60031</strain>
    </source>
</reference>
<evidence type="ECO:0000256" key="8">
    <source>
        <dbReference type="ARBA" id="ARBA00022692"/>
    </source>
</evidence>
<keyword evidence="9" id="KW-0378">Hydrolase</keyword>
<keyword evidence="15" id="KW-0961">Cell wall biogenesis/degradation</keyword>
<dbReference type="SUPFAM" id="SSF53955">
    <property type="entry name" value="Lysozyme-like"/>
    <property type="match status" value="1"/>
</dbReference>
<evidence type="ECO:0000256" key="17">
    <source>
        <dbReference type="ARBA" id="ARBA00049902"/>
    </source>
</evidence>
<dbReference type="GO" id="GO:0030288">
    <property type="term" value="C:outer membrane-bounded periplasmic space"/>
    <property type="evidence" value="ECO:0007669"/>
    <property type="project" value="TreeGrafter"/>
</dbReference>
<keyword evidence="12" id="KW-1133">Transmembrane helix</keyword>
<proteinExistence type="inferred from homology"/>
<dbReference type="GO" id="GO:0009002">
    <property type="term" value="F:serine-type D-Ala-D-Ala carboxypeptidase activity"/>
    <property type="evidence" value="ECO:0007669"/>
    <property type="project" value="UniProtKB-EC"/>
</dbReference>
<evidence type="ECO:0000256" key="12">
    <source>
        <dbReference type="ARBA" id="ARBA00022989"/>
    </source>
</evidence>
<evidence type="ECO:0000256" key="11">
    <source>
        <dbReference type="ARBA" id="ARBA00022984"/>
    </source>
</evidence>
<sequence length="703" mass="78760">MIKKGAIGLAAVAIVLMTSLAVYVGIIALGHYAVDEKKLVFHSASRIVDRNGNELMKLYAENREIVPISRIPRHVREAFIAVEDSRFYRHHGVDVPALLRALYRDVAAGGKVEGGSTITQQLVKNVFLTNEKTWFRKTKELVIALNLERTYTKDQLLEYYLNQIYFGHGAYGIAAASQLYFQKQPEDLTVEEGALLAALPKSPSAYSPVWHPEESRNRRNLVLSLMQQQGYLSAEDTVRSQGRTLSLHMKKQEQEDQYASYMDMVFREAEERYGLSHEEMLRGGYTFTIAMDKKLQAEAYEAFRSPENFPDEKTEGAFVLLDSETGGIRAAVGGRNYQERGWNRVYARRQPGSVLKPLLVYAPALETGRFKPYSLLPNEKLSFGGYAPRNYDNRYTKEITMYDAVKDSVNVPAVWLLNEIGISTAKGYLEKAGAALPDKGLSMALGGLKEGMSPLELAKLYRSFASSGSLVEPYVIERIQNRQGEVIAEPDRRETVLFSRQTAWYMTRMLEGAVKDGTGQAGRYDGALAGKTGTTSLPGNDRGVRDAWFVGYTPSLVGAVWMGYDKTGEQYMTGGSGYPTRLFKQILRHTDEEAAAAFKQPGGVENVEDPIRVGPVEAIQAKLTFSPFGLFTAKLTWKPLPDERVQYRIYKKEGVKETLAGTVTGKGEYRVKFLNVFARPQFYVVPYNPQTEREGEKTSLVRP</sequence>
<dbReference type="GO" id="GO:0008360">
    <property type="term" value="P:regulation of cell shape"/>
    <property type="evidence" value="ECO:0007669"/>
    <property type="project" value="UniProtKB-KW"/>
</dbReference>
<dbReference type="InterPro" id="IPR023346">
    <property type="entry name" value="Lysozyme-like_dom_sf"/>
</dbReference>
<keyword evidence="13" id="KW-0472">Membrane</keyword>
<dbReference type="InterPro" id="IPR050396">
    <property type="entry name" value="Glycosyltr_51/Transpeptidase"/>
</dbReference>